<reference evidence="1 2" key="1">
    <citation type="submission" date="2016-11" db="EMBL/GenBank/DDBJ databases">
        <title>complete genome sequence of Bifidobacterium choerinum strain FMB-1.</title>
        <authorList>
            <person name="Park C.-S."/>
            <person name="Jung D.-H."/>
            <person name="Choi D.-S."/>
        </authorList>
    </citation>
    <scope>NUCLEOTIDE SEQUENCE [LARGE SCALE GENOMIC DNA]</scope>
    <source>
        <strain evidence="1 2">FMB-1</strain>
    </source>
</reference>
<evidence type="ECO:0000313" key="2">
    <source>
        <dbReference type="Proteomes" id="UP000229907"/>
    </source>
</evidence>
<dbReference type="Proteomes" id="UP000229907">
    <property type="component" value="Chromosome"/>
</dbReference>
<organism evidence="1 2">
    <name type="scientific">Bifidobacterium choerinum</name>
    <dbReference type="NCBI Taxonomy" id="35760"/>
    <lineage>
        <taxon>Bacteria</taxon>
        <taxon>Bacillati</taxon>
        <taxon>Actinomycetota</taxon>
        <taxon>Actinomycetes</taxon>
        <taxon>Bifidobacteriales</taxon>
        <taxon>Bifidobacteriaceae</taxon>
        <taxon>Bifidobacterium</taxon>
    </lineage>
</organism>
<evidence type="ECO:0008006" key="3">
    <source>
        <dbReference type="Google" id="ProtNLM"/>
    </source>
</evidence>
<dbReference type="EMBL" id="CP018044">
    <property type="protein sequence ID" value="ATU21074.1"/>
    <property type="molecule type" value="Genomic_DNA"/>
</dbReference>
<dbReference type="InterPro" id="IPR021739">
    <property type="entry name" value="SaV-like"/>
</dbReference>
<dbReference type="Pfam" id="PF11753">
    <property type="entry name" value="DUF3310"/>
    <property type="match status" value="1"/>
</dbReference>
<sequence length="135" mass="15675">MNDDMLDSPAHYERNGVECWQITRHMTYMLGNMCKYVFRHRLKGNPYVDLQKALRYARQLSAVDMGLLPMTDNTLVLVQHACLRVRDVSPTDAERRFWEMVLPVRTPDSHRPRVSDANQEAYLVALDGIVGEERP</sequence>
<proteinExistence type="predicted"/>
<dbReference type="RefSeq" id="WP_099721648.1">
    <property type="nucleotide sequence ID" value="NZ_CP018044.1"/>
</dbReference>
<protein>
    <recommendedName>
        <fullName evidence="3">DUF3310 domain-containing protein</fullName>
    </recommendedName>
</protein>
<accession>A0A2D3D7N0</accession>
<dbReference type="KEGG" id="bcho:BcFMB_09225"/>
<gene>
    <name evidence="1" type="ORF">BcFMB_09225</name>
</gene>
<name>A0A2D3D7N0_9BIFI</name>
<dbReference type="AlphaFoldDB" id="A0A2D3D7N0"/>
<evidence type="ECO:0000313" key="1">
    <source>
        <dbReference type="EMBL" id="ATU21074.1"/>
    </source>
</evidence>